<evidence type="ECO:0000313" key="1">
    <source>
        <dbReference type="EMBL" id="KAF1014513.1"/>
    </source>
</evidence>
<sequence length="68" mass="7422">MQTLVPSAAGHRPPPPPQVLLVEDDRRLAELIGDYLREHGFGVQHVARGDTASEGPAASTNRSWCCWT</sequence>
<comment type="caution">
    <text evidence="1">The sequence shown here is derived from an EMBL/GenBank/DDBJ whole genome shotgun (WGS) entry which is preliminary data.</text>
</comment>
<dbReference type="SUPFAM" id="SSF52172">
    <property type="entry name" value="CheY-like"/>
    <property type="match status" value="1"/>
</dbReference>
<dbReference type="EMBL" id="WNDS01000003">
    <property type="protein sequence ID" value="KAF1014513.1"/>
    <property type="molecule type" value="Genomic_DNA"/>
</dbReference>
<evidence type="ECO:0000313" key="2">
    <source>
        <dbReference type="Proteomes" id="UP000487117"/>
    </source>
</evidence>
<dbReference type="InterPro" id="IPR011006">
    <property type="entry name" value="CheY-like_superfamily"/>
</dbReference>
<dbReference type="AlphaFoldDB" id="A0A7V8FFF1"/>
<proteinExistence type="predicted"/>
<gene>
    <name evidence="1" type="ORF">GAK31_01999</name>
</gene>
<accession>A0A7V8FFF1</accession>
<reference evidence="2" key="1">
    <citation type="journal article" date="2020" name="MBio">
        <title>Horizontal gene transfer to a defensive symbiont with a reduced genome amongst a multipartite beetle microbiome.</title>
        <authorList>
            <person name="Waterworth S.C."/>
            <person name="Florez L.V."/>
            <person name="Rees E.R."/>
            <person name="Hertweck C."/>
            <person name="Kaltenpoth M."/>
            <person name="Kwan J.C."/>
        </authorList>
    </citation>
    <scope>NUCLEOTIDE SEQUENCE [LARGE SCALE GENOMIC DNA]</scope>
</reference>
<protein>
    <recommendedName>
        <fullName evidence="3">Response regulatory domain-containing protein</fullName>
    </recommendedName>
</protein>
<dbReference type="Proteomes" id="UP000487117">
    <property type="component" value="Unassembled WGS sequence"/>
</dbReference>
<name>A0A7V8FFF1_STEMA</name>
<dbReference type="Gene3D" id="3.40.50.2300">
    <property type="match status" value="1"/>
</dbReference>
<organism evidence="1 2">
    <name type="scientific">Stenotrophomonas maltophilia</name>
    <name type="common">Pseudomonas maltophilia</name>
    <name type="synonym">Xanthomonas maltophilia</name>
    <dbReference type="NCBI Taxonomy" id="40324"/>
    <lineage>
        <taxon>Bacteria</taxon>
        <taxon>Pseudomonadati</taxon>
        <taxon>Pseudomonadota</taxon>
        <taxon>Gammaproteobacteria</taxon>
        <taxon>Lysobacterales</taxon>
        <taxon>Lysobacteraceae</taxon>
        <taxon>Stenotrophomonas</taxon>
        <taxon>Stenotrophomonas maltophilia group</taxon>
    </lineage>
</organism>
<evidence type="ECO:0008006" key="3">
    <source>
        <dbReference type="Google" id="ProtNLM"/>
    </source>
</evidence>